<feature type="transmembrane region" description="Helical" evidence="10">
    <location>
        <begin position="236"/>
        <end position="255"/>
    </location>
</feature>
<dbReference type="Pfam" id="PF00662">
    <property type="entry name" value="Proton_antipo_N"/>
    <property type="match status" value="1"/>
</dbReference>
<feature type="transmembrane region" description="Helical" evidence="10">
    <location>
        <begin position="89"/>
        <end position="116"/>
    </location>
</feature>
<dbReference type="EMBL" id="MW281318">
    <property type="protein sequence ID" value="QQX27980.1"/>
    <property type="molecule type" value="Genomic_DNA"/>
</dbReference>
<keyword evidence="10" id="KW-0813">Transport</keyword>
<dbReference type="GO" id="GO:0015990">
    <property type="term" value="P:electron transport coupled proton transport"/>
    <property type="evidence" value="ECO:0007669"/>
    <property type="project" value="TreeGrafter"/>
</dbReference>
<evidence type="ECO:0000313" key="13">
    <source>
        <dbReference type="EMBL" id="QQX27980.1"/>
    </source>
</evidence>
<evidence type="ECO:0000256" key="10">
    <source>
        <dbReference type="RuleBase" id="RU003404"/>
    </source>
</evidence>
<feature type="transmembrane region" description="Helical" evidence="10">
    <location>
        <begin position="58"/>
        <end position="77"/>
    </location>
</feature>
<evidence type="ECO:0000256" key="6">
    <source>
        <dbReference type="ARBA" id="ARBA00022982"/>
    </source>
</evidence>
<feature type="transmembrane region" description="Helical" evidence="10">
    <location>
        <begin position="329"/>
        <end position="352"/>
    </location>
</feature>
<evidence type="ECO:0000259" key="12">
    <source>
        <dbReference type="Pfam" id="PF00662"/>
    </source>
</evidence>
<geneLocation type="mitochondrion" evidence="13"/>
<feature type="transmembrane region" description="Helical" evidence="10">
    <location>
        <begin position="136"/>
        <end position="162"/>
    </location>
</feature>
<dbReference type="EC" id="7.1.1.2" evidence="3 10"/>
<keyword evidence="10" id="KW-0830">Ubiquinone</keyword>
<accession>A0A7U0R6J3</accession>
<feature type="domain" description="NADH-Ubiquinone oxidoreductase (complex I) chain 5 N-terminal" evidence="12">
    <location>
        <begin position="41"/>
        <end position="89"/>
    </location>
</feature>
<dbReference type="GO" id="GO:0016020">
    <property type="term" value="C:membrane"/>
    <property type="evidence" value="ECO:0007669"/>
    <property type="project" value="UniProtKB-SubCell"/>
</dbReference>
<comment type="function">
    <text evidence="1">Core subunit of the mitochondrial membrane respiratory chain NADH dehydrogenase (Complex I) that is believed to belong to the minimal assembly required for catalysis. Complex I functions in the transfer of electrons from NADH to the respiratory chain. The immediate electron acceptor for the enzyme is believed to be ubiquinone.</text>
</comment>
<dbReference type="PANTHER" id="PTHR42829:SF2">
    <property type="entry name" value="NADH-UBIQUINONE OXIDOREDUCTASE CHAIN 5"/>
    <property type="match status" value="1"/>
</dbReference>
<gene>
    <name evidence="13" type="primary">nad5</name>
</gene>
<comment type="similarity">
    <text evidence="10">Belongs to the complex I subunit 5 family.</text>
</comment>
<feature type="transmembrane region" description="Helical" evidence="10">
    <location>
        <begin position="364"/>
        <end position="392"/>
    </location>
</feature>
<evidence type="ECO:0000256" key="4">
    <source>
        <dbReference type="ARBA" id="ARBA00021096"/>
    </source>
</evidence>
<evidence type="ECO:0000256" key="3">
    <source>
        <dbReference type="ARBA" id="ARBA00012944"/>
    </source>
</evidence>
<comment type="function">
    <text evidence="10">Core subunit of the mitochondrial membrane respiratory chain NADH dehydrogenase (Complex I) which catalyzes electron transfer from NADH through the respiratory chain, using ubiquinone as an electron acceptor. Essential for the catalytic activity and assembly of complex I.</text>
</comment>
<feature type="transmembrane region" description="Helical" evidence="10">
    <location>
        <begin position="485"/>
        <end position="504"/>
    </location>
</feature>
<dbReference type="GO" id="GO:0008137">
    <property type="term" value="F:NADH dehydrogenase (ubiquinone) activity"/>
    <property type="evidence" value="ECO:0007669"/>
    <property type="project" value="UniProtKB-EC"/>
</dbReference>
<organism evidence="13">
    <name type="scientific">Thyreus decorus</name>
    <dbReference type="NCBI Taxonomy" id="600203"/>
    <lineage>
        <taxon>Eukaryota</taxon>
        <taxon>Metazoa</taxon>
        <taxon>Ecdysozoa</taxon>
        <taxon>Arthropoda</taxon>
        <taxon>Hexapoda</taxon>
        <taxon>Insecta</taxon>
        <taxon>Pterygota</taxon>
        <taxon>Neoptera</taxon>
        <taxon>Endopterygota</taxon>
        <taxon>Hymenoptera</taxon>
        <taxon>Apocrita</taxon>
        <taxon>Aculeata</taxon>
        <taxon>Apoidea</taxon>
        <taxon>Anthophila</taxon>
        <taxon>Apidae</taxon>
        <taxon>Thyreus</taxon>
    </lineage>
</organism>
<dbReference type="InterPro" id="IPR001516">
    <property type="entry name" value="Proton_antipo_N"/>
</dbReference>
<feature type="transmembrane region" description="Helical" evidence="10">
    <location>
        <begin position="6"/>
        <end position="25"/>
    </location>
</feature>
<dbReference type="PANTHER" id="PTHR42829">
    <property type="entry name" value="NADH-UBIQUINONE OXIDOREDUCTASE CHAIN 5"/>
    <property type="match status" value="1"/>
</dbReference>
<evidence type="ECO:0000256" key="5">
    <source>
        <dbReference type="ARBA" id="ARBA00022692"/>
    </source>
</evidence>
<keyword evidence="10" id="KW-0520">NAD</keyword>
<feature type="domain" description="NADH:quinone oxidoreductase/Mrp antiporter transmembrane" evidence="11">
    <location>
        <begin position="108"/>
        <end position="377"/>
    </location>
</feature>
<feature type="transmembrane region" description="Helical" evidence="10">
    <location>
        <begin position="446"/>
        <end position="465"/>
    </location>
</feature>
<reference evidence="13" key="1">
    <citation type="submission" date="2020-11" db="EMBL/GenBank/DDBJ databases">
        <title>First mtgenome sequences from three genera and phylogenetic relationships of the family Apidae based on mtgenome sequences (Hymenoptera: Apoidea).</title>
        <authorList>
            <person name="Wen Z."/>
            <person name="Chen B."/>
        </authorList>
    </citation>
    <scope>NUCLEOTIDE SEQUENCE</scope>
</reference>
<keyword evidence="5 10" id="KW-0812">Transmembrane</keyword>
<evidence type="ECO:0000256" key="2">
    <source>
        <dbReference type="ARBA" id="ARBA00004141"/>
    </source>
</evidence>
<evidence type="ECO:0000256" key="8">
    <source>
        <dbReference type="ARBA" id="ARBA00023136"/>
    </source>
</evidence>
<evidence type="ECO:0000256" key="1">
    <source>
        <dbReference type="ARBA" id="ARBA00003257"/>
    </source>
</evidence>
<dbReference type="GO" id="GO:0042773">
    <property type="term" value="P:ATP synthesis coupled electron transport"/>
    <property type="evidence" value="ECO:0007669"/>
    <property type="project" value="InterPro"/>
</dbReference>
<dbReference type="InterPro" id="IPR001750">
    <property type="entry name" value="ND/Mrp_TM"/>
</dbReference>
<keyword evidence="10 13" id="KW-0496">Mitochondrion</keyword>
<name>A0A7U0R6J3_9HYME</name>
<evidence type="ECO:0000256" key="9">
    <source>
        <dbReference type="ARBA" id="ARBA00049551"/>
    </source>
</evidence>
<proteinExistence type="inferred from homology"/>
<dbReference type="InterPro" id="IPR003945">
    <property type="entry name" value="NU5C-like"/>
</dbReference>
<feature type="transmembrane region" description="Helical" evidence="10">
    <location>
        <begin position="412"/>
        <end position="434"/>
    </location>
</feature>
<dbReference type="AlphaFoldDB" id="A0A7U0R6J3"/>
<dbReference type="Pfam" id="PF00361">
    <property type="entry name" value="Proton_antipo_M"/>
    <property type="match status" value="1"/>
</dbReference>
<protein>
    <recommendedName>
        <fullName evidence="4 10">NADH-ubiquinone oxidoreductase chain 5</fullName>
        <ecNumber evidence="3 10">7.1.1.2</ecNumber>
    </recommendedName>
</protein>
<evidence type="ECO:0000256" key="7">
    <source>
        <dbReference type="ARBA" id="ARBA00022989"/>
    </source>
</evidence>
<comment type="catalytic activity">
    <reaction evidence="9 10">
        <text>a ubiquinone + NADH + 5 H(+)(in) = a ubiquinol + NAD(+) + 4 H(+)(out)</text>
        <dbReference type="Rhea" id="RHEA:29091"/>
        <dbReference type="Rhea" id="RHEA-COMP:9565"/>
        <dbReference type="Rhea" id="RHEA-COMP:9566"/>
        <dbReference type="ChEBI" id="CHEBI:15378"/>
        <dbReference type="ChEBI" id="CHEBI:16389"/>
        <dbReference type="ChEBI" id="CHEBI:17976"/>
        <dbReference type="ChEBI" id="CHEBI:57540"/>
        <dbReference type="ChEBI" id="CHEBI:57945"/>
        <dbReference type="EC" id="7.1.1.2"/>
    </reaction>
</comment>
<dbReference type="PRINTS" id="PR01434">
    <property type="entry name" value="NADHDHGNASE5"/>
</dbReference>
<comment type="subcellular location">
    <subcellularLocation>
        <location evidence="2">Membrane</location>
        <topology evidence="2">Multi-pass membrane protein</topology>
    </subcellularLocation>
</comment>
<keyword evidence="7 10" id="KW-1133">Transmembrane helix</keyword>
<feature type="transmembrane region" description="Helical" evidence="10">
    <location>
        <begin position="204"/>
        <end position="224"/>
    </location>
</feature>
<keyword evidence="8 10" id="KW-0472">Membrane</keyword>
<evidence type="ECO:0000259" key="11">
    <source>
        <dbReference type="Pfam" id="PF00361"/>
    </source>
</evidence>
<dbReference type="GO" id="GO:0003954">
    <property type="term" value="F:NADH dehydrogenase activity"/>
    <property type="evidence" value="ECO:0007669"/>
    <property type="project" value="TreeGrafter"/>
</dbReference>
<feature type="transmembrane region" description="Helical" evidence="10">
    <location>
        <begin position="531"/>
        <end position="549"/>
    </location>
</feature>
<keyword evidence="6" id="KW-0249">Electron transport</keyword>
<feature type="transmembrane region" description="Helical" evidence="10">
    <location>
        <begin position="174"/>
        <end position="192"/>
    </location>
</feature>
<sequence length="550" mass="65431">MIMMIIFGLMLLLLLLLYIMIYLMLMYMNKIIVIKWQIYMINSLKINLYMLFDDMTMIFLMIVTMITLLVMFYSIEYMKNIDFKKLNRFTYLIMLFMISMYMLICMPNMFSILIGWDYLGMISYCLVIYYQNMKAFNAGFLTIMLNRIGDCMLLMMISMCIYEGMLNFSNFNMNMLMLLMIMSFTKSAQIPFSSWLPAAMMAPTPISALVHSSTLVTAGIYLLIRISKYINFPMNNYFLLISSLTMLISGFMANFENDFKKIIALSTLSQLGFMMSILLMNFSEMAFMHLIIHATFKSLMFLCAGSLIHDLNSSQDLQNYTSMFYIYPYKSFIMMFSNFCLCGFPFMAGFYSKDLIMEIMLNSMLNLMIFLNLIVGTIMTVSYSFRLLIILMKFNNSKMMNLFIKDNFLMNLYMLILVILTLFFSYFFVNLKYMNIMINLSLFDKLIIFQLCLIGMMISFMFLFFGQNKNIMLFFSKNMMFLNKIMKMNYNYFLIFSMNYEIYFEKMIMMTMNKNLYLNLMMMIYQKMNMNFFNILNMMLILMIFLMLLN</sequence>